<dbReference type="EMBL" id="FNKK01000002">
    <property type="protein sequence ID" value="SDR24062.1"/>
    <property type="molecule type" value="Genomic_DNA"/>
</dbReference>
<feature type="transmembrane region" description="Helical" evidence="8">
    <location>
        <begin position="158"/>
        <end position="183"/>
    </location>
</feature>
<dbReference type="RefSeq" id="WP_093261480.1">
    <property type="nucleotide sequence ID" value="NZ_FNKK01000002.1"/>
</dbReference>
<feature type="signal peptide" evidence="9">
    <location>
        <begin position="1"/>
        <end position="30"/>
    </location>
</feature>
<gene>
    <name evidence="11" type="ORF">SAMN04489764_4370</name>
</gene>
<feature type="transmembrane region" description="Helical" evidence="8">
    <location>
        <begin position="645"/>
        <end position="663"/>
    </location>
</feature>
<dbReference type="PANTHER" id="PTHR42682:SF3">
    <property type="entry name" value="FORMATE HYDROGENLYASE SUBUNIT 3-RELATED"/>
    <property type="match status" value="1"/>
</dbReference>
<evidence type="ECO:0000259" key="10">
    <source>
        <dbReference type="Pfam" id="PF00361"/>
    </source>
</evidence>
<dbReference type="AlphaFoldDB" id="A0A1H1HF54"/>
<dbReference type="PANTHER" id="PTHR42682">
    <property type="entry name" value="HYDROGENASE-4 COMPONENT F"/>
    <property type="match status" value="1"/>
</dbReference>
<dbReference type="OrthoDB" id="9768329at2"/>
<evidence type="ECO:0000313" key="11">
    <source>
        <dbReference type="EMBL" id="SDR24062.1"/>
    </source>
</evidence>
<evidence type="ECO:0000256" key="2">
    <source>
        <dbReference type="ARBA" id="ARBA00022475"/>
    </source>
</evidence>
<evidence type="ECO:0000313" key="12">
    <source>
        <dbReference type="Proteomes" id="UP000217103"/>
    </source>
</evidence>
<keyword evidence="2" id="KW-1003">Cell membrane</keyword>
<feature type="transmembrane region" description="Helical" evidence="8">
    <location>
        <begin position="423"/>
        <end position="449"/>
    </location>
</feature>
<protein>
    <submittedName>
        <fullName evidence="11">Formate hydrogenlyase subunit 3/Multisubunit Na+/H+ antiporter, MnhD subunit</fullName>
    </submittedName>
</protein>
<dbReference type="STRING" id="35622.SAMN04489764_4370"/>
<evidence type="ECO:0000256" key="4">
    <source>
        <dbReference type="ARBA" id="ARBA00022989"/>
    </source>
</evidence>
<dbReference type="GO" id="GO:0016829">
    <property type="term" value="F:lyase activity"/>
    <property type="evidence" value="ECO:0007669"/>
    <property type="project" value="UniProtKB-KW"/>
</dbReference>
<dbReference type="GO" id="GO:0016491">
    <property type="term" value="F:oxidoreductase activity"/>
    <property type="evidence" value="ECO:0007669"/>
    <property type="project" value="UniProtKB-KW"/>
</dbReference>
<feature type="transmembrane region" description="Helical" evidence="8">
    <location>
        <begin position="470"/>
        <end position="501"/>
    </location>
</feature>
<dbReference type="InterPro" id="IPR001750">
    <property type="entry name" value="ND/Mrp_TM"/>
</dbReference>
<feature type="chain" id="PRO_5011753643" evidence="9">
    <location>
        <begin position="31"/>
        <end position="664"/>
    </location>
</feature>
<keyword evidence="3 7" id="KW-0812">Transmembrane</keyword>
<dbReference type="GO" id="GO:0042773">
    <property type="term" value="P:ATP synthesis coupled electron transport"/>
    <property type="evidence" value="ECO:0007669"/>
    <property type="project" value="InterPro"/>
</dbReference>
<evidence type="ECO:0000256" key="9">
    <source>
        <dbReference type="SAM" id="SignalP"/>
    </source>
</evidence>
<evidence type="ECO:0000256" key="7">
    <source>
        <dbReference type="RuleBase" id="RU000320"/>
    </source>
</evidence>
<feature type="transmembrane region" description="Helical" evidence="8">
    <location>
        <begin position="236"/>
        <end position="253"/>
    </location>
</feature>
<evidence type="ECO:0000256" key="6">
    <source>
        <dbReference type="ARBA" id="ARBA00023136"/>
    </source>
</evidence>
<keyword evidence="6 8" id="KW-0472">Membrane</keyword>
<feature type="transmembrane region" description="Helical" evidence="8">
    <location>
        <begin position="341"/>
        <end position="358"/>
    </location>
</feature>
<feature type="transmembrane region" description="Helical" evidence="8">
    <location>
        <begin position="265"/>
        <end position="284"/>
    </location>
</feature>
<dbReference type="Proteomes" id="UP000217103">
    <property type="component" value="Unassembled WGS sequence"/>
</dbReference>
<feature type="transmembrane region" description="Helical" evidence="8">
    <location>
        <begin position="114"/>
        <end position="146"/>
    </location>
</feature>
<keyword evidence="11" id="KW-0456">Lyase</keyword>
<keyword evidence="5" id="KW-0560">Oxidoreductase</keyword>
<keyword evidence="4 8" id="KW-1133">Transmembrane helix</keyword>
<feature type="transmembrane region" description="Helical" evidence="8">
    <location>
        <begin position="40"/>
        <end position="62"/>
    </location>
</feature>
<feature type="transmembrane region" description="Helical" evidence="8">
    <location>
        <begin position="74"/>
        <end position="94"/>
    </location>
</feature>
<comment type="subcellular location">
    <subcellularLocation>
        <location evidence="1">Cell membrane</location>
        <topology evidence="1">Multi-pass membrane protein</topology>
    </subcellularLocation>
    <subcellularLocation>
        <location evidence="7">Membrane</location>
        <topology evidence="7">Multi-pass membrane protein</topology>
    </subcellularLocation>
</comment>
<dbReference type="InterPro" id="IPR052175">
    <property type="entry name" value="ComplexI-like_HydComp"/>
</dbReference>
<feature type="transmembrane region" description="Helical" evidence="8">
    <location>
        <begin position="203"/>
        <end position="224"/>
    </location>
</feature>
<evidence type="ECO:0000256" key="8">
    <source>
        <dbReference type="SAM" id="Phobius"/>
    </source>
</evidence>
<organism evidence="11 12">
    <name type="scientific">Thermostaphylospora chromogena</name>
    <dbReference type="NCBI Taxonomy" id="35622"/>
    <lineage>
        <taxon>Bacteria</taxon>
        <taxon>Bacillati</taxon>
        <taxon>Actinomycetota</taxon>
        <taxon>Actinomycetes</taxon>
        <taxon>Streptosporangiales</taxon>
        <taxon>Thermomonosporaceae</taxon>
        <taxon>Thermostaphylospora</taxon>
    </lineage>
</organism>
<keyword evidence="12" id="KW-1185">Reference proteome</keyword>
<reference evidence="11 12" key="1">
    <citation type="submission" date="2016-10" db="EMBL/GenBank/DDBJ databases">
        <authorList>
            <person name="de Groot N.N."/>
        </authorList>
    </citation>
    <scope>NUCLEOTIDE SEQUENCE [LARGE SCALE GENOMIC DNA]</scope>
    <source>
        <strain evidence="11 12">DSM 43794</strain>
    </source>
</reference>
<dbReference type="GO" id="GO:0008137">
    <property type="term" value="F:NADH dehydrogenase (ubiquinone) activity"/>
    <property type="evidence" value="ECO:0007669"/>
    <property type="project" value="InterPro"/>
</dbReference>
<feature type="transmembrane region" description="Helical" evidence="8">
    <location>
        <begin position="521"/>
        <end position="543"/>
    </location>
</feature>
<evidence type="ECO:0000256" key="5">
    <source>
        <dbReference type="ARBA" id="ARBA00023002"/>
    </source>
</evidence>
<feature type="transmembrane region" description="Helical" evidence="8">
    <location>
        <begin position="379"/>
        <end position="403"/>
    </location>
</feature>
<dbReference type="GO" id="GO:0005886">
    <property type="term" value="C:plasma membrane"/>
    <property type="evidence" value="ECO:0007669"/>
    <property type="project" value="UniProtKB-SubCell"/>
</dbReference>
<evidence type="ECO:0000256" key="1">
    <source>
        <dbReference type="ARBA" id="ARBA00004651"/>
    </source>
</evidence>
<evidence type="ECO:0000256" key="3">
    <source>
        <dbReference type="ARBA" id="ARBA00022692"/>
    </source>
</evidence>
<dbReference type="Pfam" id="PF00361">
    <property type="entry name" value="Proton_antipo_M"/>
    <property type="match status" value="1"/>
</dbReference>
<sequence length="664" mass="67454">MSGTLLAAALAVCLAAALAALALPSRPAVAGTGTALAGGLGAAAGVAALAGHGWQAWLPGLLPLTGVRLALDPLGGAFLAVTGAVAACAAVYGIGYTRHGSGGRVPQATTPLFVGAMLTVPAAASVGTFLLAWELMAITSLVLVLADHARRDRVREAGLWYAVMTHLGFVAILAGLVGFAAAAGGETFDQLRAAEPEPGVRSAVFIATLLGFASKAGIVPLHVWLPRAHPEAPSHVSALMSAAMVNMGVYGVVRVGFDLLHGGPRWWWLVVLGLGALSALYGILQAAVASDLKRLLGYSTTENMGLVLIGVGAAGFFAASGLPGPAALAIAAALLHVVNHAAFKTLLFLAAGSVLHATGTRDLDALGGLRARMPYTTALFAVGALAASALPPGNAFVSEWLLLQSLVHSLPASGVAGAVAMPLAVAVIALSAGLAMATFVKAFGVGFLAKARTPDAERATEGPPTMLAGMGAAALACLLLTVLPTLTVPALTAAVAVAVPGAGPVAEGDLTLRLAGISGTISPLLILLALIAVVAALLAGLRLTWRRRRAARLWDCGGGPMTPRMEYTATSFAEPLQRVFDNVLAPESDVDVTPLAESAYLVERVRFQAAVPDRIERRLYEPVLAAVAAVGRAATRLADGSVHRYLGYGFCALTGILIVLAVMW</sequence>
<dbReference type="InterPro" id="IPR003918">
    <property type="entry name" value="NADH_UbQ_OxRdtase"/>
</dbReference>
<feature type="domain" description="NADH:quinone oxidoreductase/Mrp antiporter transmembrane" evidence="10">
    <location>
        <begin position="124"/>
        <end position="409"/>
    </location>
</feature>
<feature type="transmembrane region" description="Helical" evidence="8">
    <location>
        <begin position="305"/>
        <end position="335"/>
    </location>
</feature>
<name>A0A1H1HF54_9ACTN</name>
<proteinExistence type="predicted"/>
<dbReference type="PRINTS" id="PR01437">
    <property type="entry name" value="NUOXDRDTASE4"/>
</dbReference>
<keyword evidence="9" id="KW-0732">Signal</keyword>
<accession>A0A1H1HF54</accession>